<reference evidence="1 2" key="1">
    <citation type="submission" date="2024-01" db="EMBL/GenBank/DDBJ databases">
        <title>The genomes of 5 underutilized Papilionoideae crops provide insights into root nodulation and disease resistanc.</title>
        <authorList>
            <person name="Yuan L."/>
        </authorList>
    </citation>
    <scope>NUCLEOTIDE SEQUENCE [LARGE SCALE GENOMIC DNA]</scope>
    <source>
        <strain evidence="1">ZHUSHIDOU_FW_LH</strain>
        <tissue evidence="1">Leaf</tissue>
    </source>
</reference>
<proteinExistence type="predicted"/>
<keyword evidence="2" id="KW-1185">Reference proteome</keyword>
<evidence type="ECO:0000313" key="2">
    <source>
        <dbReference type="Proteomes" id="UP001372338"/>
    </source>
</evidence>
<organism evidence="1 2">
    <name type="scientific">Crotalaria pallida</name>
    <name type="common">Smooth rattlebox</name>
    <name type="synonym">Crotalaria striata</name>
    <dbReference type="NCBI Taxonomy" id="3830"/>
    <lineage>
        <taxon>Eukaryota</taxon>
        <taxon>Viridiplantae</taxon>
        <taxon>Streptophyta</taxon>
        <taxon>Embryophyta</taxon>
        <taxon>Tracheophyta</taxon>
        <taxon>Spermatophyta</taxon>
        <taxon>Magnoliopsida</taxon>
        <taxon>eudicotyledons</taxon>
        <taxon>Gunneridae</taxon>
        <taxon>Pentapetalae</taxon>
        <taxon>rosids</taxon>
        <taxon>fabids</taxon>
        <taxon>Fabales</taxon>
        <taxon>Fabaceae</taxon>
        <taxon>Papilionoideae</taxon>
        <taxon>50 kb inversion clade</taxon>
        <taxon>genistoids sensu lato</taxon>
        <taxon>core genistoids</taxon>
        <taxon>Crotalarieae</taxon>
        <taxon>Crotalaria</taxon>
    </lineage>
</organism>
<dbReference type="Proteomes" id="UP001372338">
    <property type="component" value="Unassembled WGS sequence"/>
</dbReference>
<evidence type="ECO:0000313" key="1">
    <source>
        <dbReference type="EMBL" id="KAK7273284.1"/>
    </source>
</evidence>
<comment type="caution">
    <text evidence="1">The sequence shown here is derived from an EMBL/GenBank/DDBJ whole genome shotgun (WGS) entry which is preliminary data.</text>
</comment>
<gene>
    <name evidence="1" type="ORF">RIF29_14333</name>
</gene>
<accession>A0AAN9FBI2</accession>
<dbReference type="AlphaFoldDB" id="A0AAN9FBI2"/>
<sequence length="203" mass="23515">MLFRGDVFFADDDDLKVKYIEKRYKERSSSMKFKRLKAPEVLRHPHLKPYVSIFFVRLAGDLKKAMKDEKPIIIEATIVISLLSSVHLCIPLSHFDAHASYYDVGLKGEDLDLPSGNSRQWNSQSTLPKNQPLTWYKVTPSPLSNIPSLSFSSLPQLPYCEEENWSLLIHNCRSSELKREGTGLRRQWDFCELRILSRLFIKA</sequence>
<name>A0AAN9FBI2_CROPI</name>
<protein>
    <submittedName>
        <fullName evidence="1">Uncharacterized protein</fullName>
    </submittedName>
</protein>
<dbReference type="EMBL" id="JAYWIO010000003">
    <property type="protein sequence ID" value="KAK7273284.1"/>
    <property type="molecule type" value="Genomic_DNA"/>
</dbReference>